<evidence type="ECO:0000256" key="6">
    <source>
        <dbReference type="ARBA" id="ARBA00023136"/>
    </source>
</evidence>
<evidence type="ECO:0000256" key="5">
    <source>
        <dbReference type="ARBA" id="ARBA00022989"/>
    </source>
</evidence>
<sequence length="280" mass="29926">MSTLVLQDQPASIDVVSAQRKPSTGRAIKALRKTLYRSGAIIGFLLVWELVPQFVLEPASKVFLPPLHEVLQQLWKMIISGDLATHIAASLSRSAIGFILAVAIGVPVGLVVAWFSKVGDFLNPLLEVFRNTAALALLPVFTLLLGIGELSKVSIVLYAAFFPVLLNTILGARSVDPLLIRAGRTLGLNSFEIFSKVVLPASVPIIFTGIRMAGTSAVLVLIAAEMIGAKAGLGYLITNSQASFLIPKMYAAILTVAILGFAVNAALVALERHFSRWARA</sequence>
<feature type="domain" description="ABC transmembrane type-1" evidence="8">
    <location>
        <begin position="87"/>
        <end position="271"/>
    </location>
</feature>
<dbReference type="GO" id="GO:0055085">
    <property type="term" value="P:transmembrane transport"/>
    <property type="evidence" value="ECO:0007669"/>
    <property type="project" value="InterPro"/>
</dbReference>
<feature type="transmembrane region" description="Helical" evidence="7">
    <location>
        <begin position="128"/>
        <end position="148"/>
    </location>
</feature>
<keyword evidence="10" id="KW-1185">Reference proteome</keyword>
<feature type="transmembrane region" description="Helical" evidence="7">
    <location>
        <begin position="155"/>
        <end position="173"/>
    </location>
</feature>
<dbReference type="Gene3D" id="1.10.3720.10">
    <property type="entry name" value="MetI-like"/>
    <property type="match status" value="1"/>
</dbReference>
<reference evidence="9 10" key="1">
    <citation type="submission" date="2018-09" db="EMBL/GenBank/DDBJ databases">
        <title>Glutamicibacter mishrai S5-52T (LMG 29155T = KCTC 39846T).</title>
        <authorList>
            <person name="Das S.K."/>
        </authorList>
    </citation>
    <scope>NUCLEOTIDE SEQUENCE [LARGE SCALE GENOMIC DNA]</scope>
    <source>
        <strain evidence="9 10">S5-52</strain>
    </source>
</reference>
<comment type="similarity">
    <text evidence="7">Belongs to the binding-protein-dependent transport system permease family.</text>
</comment>
<protein>
    <submittedName>
        <fullName evidence="9">ABC transporter permease</fullName>
    </submittedName>
</protein>
<gene>
    <name evidence="9" type="ORF">D3791_13215</name>
</gene>
<evidence type="ECO:0000256" key="7">
    <source>
        <dbReference type="RuleBase" id="RU363032"/>
    </source>
</evidence>
<evidence type="ECO:0000313" key="9">
    <source>
        <dbReference type="EMBL" id="QIV87981.1"/>
    </source>
</evidence>
<feature type="transmembrane region" description="Helical" evidence="7">
    <location>
        <begin position="217"/>
        <end position="237"/>
    </location>
</feature>
<name>A0A6H0SN17_9MICC</name>
<dbReference type="AlphaFoldDB" id="A0A6H0SN17"/>
<keyword evidence="5 7" id="KW-1133">Transmembrane helix</keyword>
<keyword evidence="4 7" id="KW-0812">Transmembrane</keyword>
<feature type="transmembrane region" description="Helical" evidence="7">
    <location>
        <begin position="35"/>
        <end position="54"/>
    </location>
</feature>
<evidence type="ECO:0000256" key="2">
    <source>
        <dbReference type="ARBA" id="ARBA00022448"/>
    </source>
</evidence>
<dbReference type="PANTHER" id="PTHR30151">
    <property type="entry name" value="ALKANE SULFONATE ABC TRANSPORTER-RELATED, MEMBRANE SUBUNIT"/>
    <property type="match status" value="1"/>
</dbReference>
<accession>A0A6H0SN17</accession>
<dbReference type="InterPro" id="IPR035906">
    <property type="entry name" value="MetI-like_sf"/>
</dbReference>
<dbReference type="Proteomes" id="UP000502331">
    <property type="component" value="Chromosome"/>
</dbReference>
<keyword evidence="6 7" id="KW-0472">Membrane</keyword>
<evidence type="ECO:0000313" key="10">
    <source>
        <dbReference type="Proteomes" id="UP000502331"/>
    </source>
</evidence>
<evidence type="ECO:0000256" key="1">
    <source>
        <dbReference type="ARBA" id="ARBA00004651"/>
    </source>
</evidence>
<keyword evidence="2 7" id="KW-0813">Transport</keyword>
<evidence type="ECO:0000256" key="3">
    <source>
        <dbReference type="ARBA" id="ARBA00022475"/>
    </source>
</evidence>
<dbReference type="SUPFAM" id="SSF161098">
    <property type="entry name" value="MetI-like"/>
    <property type="match status" value="1"/>
</dbReference>
<proteinExistence type="inferred from homology"/>
<dbReference type="EMBL" id="CP032549">
    <property type="protein sequence ID" value="QIV87981.1"/>
    <property type="molecule type" value="Genomic_DNA"/>
</dbReference>
<dbReference type="RefSeq" id="WP_061954660.1">
    <property type="nucleotide sequence ID" value="NZ_CP032549.1"/>
</dbReference>
<evidence type="ECO:0000256" key="4">
    <source>
        <dbReference type="ARBA" id="ARBA00022692"/>
    </source>
</evidence>
<dbReference type="Pfam" id="PF00528">
    <property type="entry name" value="BPD_transp_1"/>
    <property type="match status" value="1"/>
</dbReference>
<keyword evidence="3" id="KW-1003">Cell membrane</keyword>
<feature type="transmembrane region" description="Helical" evidence="7">
    <location>
        <begin position="98"/>
        <end position="116"/>
    </location>
</feature>
<comment type="subcellular location">
    <subcellularLocation>
        <location evidence="1 7">Cell membrane</location>
        <topology evidence="1 7">Multi-pass membrane protein</topology>
    </subcellularLocation>
</comment>
<organism evidence="9 10">
    <name type="scientific">Glutamicibacter mishrai</name>
    <dbReference type="NCBI Taxonomy" id="1775880"/>
    <lineage>
        <taxon>Bacteria</taxon>
        <taxon>Bacillati</taxon>
        <taxon>Actinomycetota</taxon>
        <taxon>Actinomycetes</taxon>
        <taxon>Micrococcales</taxon>
        <taxon>Micrococcaceae</taxon>
        <taxon>Glutamicibacter</taxon>
    </lineage>
</organism>
<dbReference type="PANTHER" id="PTHR30151:SF0">
    <property type="entry name" value="ABC TRANSPORTER PERMEASE PROTEIN MJ0413-RELATED"/>
    <property type="match status" value="1"/>
</dbReference>
<feature type="transmembrane region" description="Helical" evidence="7">
    <location>
        <begin position="249"/>
        <end position="270"/>
    </location>
</feature>
<dbReference type="GO" id="GO:0005886">
    <property type="term" value="C:plasma membrane"/>
    <property type="evidence" value="ECO:0007669"/>
    <property type="project" value="UniProtKB-SubCell"/>
</dbReference>
<evidence type="ECO:0000259" key="8">
    <source>
        <dbReference type="PROSITE" id="PS50928"/>
    </source>
</evidence>
<dbReference type="CDD" id="cd06261">
    <property type="entry name" value="TM_PBP2"/>
    <property type="match status" value="1"/>
</dbReference>
<dbReference type="InterPro" id="IPR000515">
    <property type="entry name" value="MetI-like"/>
</dbReference>
<dbReference type="PROSITE" id="PS50928">
    <property type="entry name" value="ABC_TM1"/>
    <property type="match status" value="1"/>
</dbReference>